<evidence type="ECO:0000313" key="2">
    <source>
        <dbReference type="EMBL" id="TID00171.1"/>
    </source>
</evidence>
<evidence type="ECO:0000256" key="1">
    <source>
        <dbReference type="SAM" id="MobiDB-lite"/>
    </source>
</evidence>
<name>A0A4T0W4F5_9PEZI</name>
<sequence length="196" mass="22375">MATNGNKGKTLLSLLCGDEWAWDQGRVYSLKFHENGTGEITACQEMVIFIAAEFDWKPSGTTPSLAQPFEPDHDNGTEFDVQITLTKRRMAKIPDRYKINEENLEESAFQPKKYRLRLEQGMFMPKEPPAWHRLRLAFNPSPYPTLDHWKCKQAAEAIRFWEMDTFHSQKVPSRDESDGATATKGSGDGPSPCKFM</sequence>
<gene>
    <name evidence="2" type="ORF">CH35J_005327</name>
</gene>
<dbReference type="Proteomes" id="UP000305883">
    <property type="component" value="Unassembled WGS sequence"/>
</dbReference>
<comment type="caution">
    <text evidence="2">The sequence shown here is derived from an EMBL/GenBank/DDBJ whole genome shotgun (WGS) entry which is preliminary data.</text>
</comment>
<dbReference type="EMBL" id="MWPZ01000004">
    <property type="protein sequence ID" value="TID00171.1"/>
    <property type="molecule type" value="Genomic_DNA"/>
</dbReference>
<protein>
    <submittedName>
        <fullName evidence="2">Uncharacterized protein</fullName>
    </submittedName>
</protein>
<reference evidence="2 3" key="1">
    <citation type="journal article" date="2019" name="Genome Biol. Evol.">
        <title>Genomic Plasticity Mediated by Transposable Elements in the Plant Pathogenic Fungus Colletotrichum higginsianum.</title>
        <authorList>
            <person name="Tsushima A."/>
            <person name="Gan P."/>
            <person name="Kumakura N."/>
            <person name="Narusaka M."/>
            <person name="Takano Y."/>
            <person name="Narusaka Y."/>
            <person name="Shirasu K."/>
        </authorList>
    </citation>
    <scope>NUCLEOTIDE SEQUENCE [LARGE SCALE GENOMIC DNA]</scope>
    <source>
        <strain evidence="2 3">MAFF305635-RFP</strain>
    </source>
</reference>
<organism evidence="2 3">
    <name type="scientific">Colletotrichum higginsianum</name>
    <dbReference type="NCBI Taxonomy" id="80884"/>
    <lineage>
        <taxon>Eukaryota</taxon>
        <taxon>Fungi</taxon>
        <taxon>Dikarya</taxon>
        <taxon>Ascomycota</taxon>
        <taxon>Pezizomycotina</taxon>
        <taxon>Sordariomycetes</taxon>
        <taxon>Hypocreomycetidae</taxon>
        <taxon>Glomerellales</taxon>
        <taxon>Glomerellaceae</taxon>
        <taxon>Colletotrichum</taxon>
        <taxon>Colletotrichum destructivum species complex</taxon>
    </lineage>
</organism>
<evidence type="ECO:0000313" key="3">
    <source>
        <dbReference type="Proteomes" id="UP000305883"/>
    </source>
</evidence>
<feature type="region of interest" description="Disordered" evidence="1">
    <location>
        <begin position="169"/>
        <end position="196"/>
    </location>
</feature>
<proteinExistence type="predicted"/>
<accession>A0A4T0W4F5</accession>
<dbReference type="AlphaFoldDB" id="A0A4T0W4F5"/>
<dbReference type="OrthoDB" id="2935237at2759"/>